<dbReference type="InterPro" id="IPR008983">
    <property type="entry name" value="Tumour_necrosis_fac-like_dom"/>
</dbReference>
<dbReference type="OrthoDB" id="1345111at2"/>
<feature type="signal peptide" evidence="1">
    <location>
        <begin position="1"/>
        <end position="19"/>
    </location>
</feature>
<dbReference type="AlphaFoldDB" id="A0A4R8IIJ7"/>
<accession>A0A4R8IIJ7</accession>
<name>A0A4R8IIJ7_9FLAO</name>
<evidence type="ECO:0000313" key="2">
    <source>
        <dbReference type="EMBL" id="TDX86655.1"/>
    </source>
</evidence>
<sequence length="233" mass="25447">MKKQFYFFGLILLATITRAQVGINTDNPKSTLDINGDLTIRTVANVETINPDHSFLIRDNSVAGDGAIKEVSSNYLSQRNTAYYATRTGNWSLLNLNLGGGWQKLSLTGTSDTKLGNPAIFNNGVYTATKPGIYMVNYEIQFESGVNVELLGGKKLGLLKNNSLWEEKSFDGVRLAILFLEIASIPVTSSSIQSIVELNTGDSLTFALNSNGLLDLGLLTNAKVNLYVYRISH</sequence>
<keyword evidence="3" id="KW-1185">Reference proteome</keyword>
<evidence type="ECO:0000256" key="1">
    <source>
        <dbReference type="SAM" id="SignalP"/>
    </source>
</evidence>
<dbReference type="Gene3D" id="2.60.120.40">
    <property type="match status" value="1"/>
</dbReference>
<dbReference type="Proteomes" id="UP000295313">
    <property type="component" value="Unassembled WGS sequence"/>
</dbReference>
<dbReference type="RefSeq" id="WP_133943305.1">
    <property type="nucleotide sequence ID" value="NZ_SOEO01000001.1"/>
</dbReference>
<feature type="chain" id="PRO_5020607035" description="C1q domain-containing protein" evidence="1">
    <location>
        <begin position="20"/>
        <end position="233"/>
    </location>
</feature>
<evidence type="ECO:0008006" key="4">
    <source>
        <dbReference type="Google" id="ProtNLM"/>
    </source>
</evidence>
<comment type="caution">
    <text evidence="2">The sequence shown here is derived from an EMBL/GenBank/DDBJ whole genome shotgun (WGS) entry which is preliminary data.</text>
</comment>
<reference evidence="2 3" key="1">
    <citation type="submission" date="2019-03" db="EMBL/GenBank/DDBJ databases">
        <title>Genomic Encyclopedia of Type Strains, Phase III (KMG-III): the genomes of soil and plant-associated and newly described type strains.</title>
        <authorList>
            <person name="Whitman W."/>
        </authorList>
    </citation>
    <scope>NUCLEOTIDE SEQUENCE [LARGE SCALE GENOMIC DNA]</scope>
    <source>
        <strain evidence="2 3">CGMCC 1.12802</strain>
    </source>
</reference>
<dbReference type="EMBL" id="SOEO01000001">
    <property type="protein sequence ID" value="TDX86655.1"/>
    <property type="molecule type" value="Genomic_DNA"/>
</dbReference>
<organism evidence="2 3">
    <name type="scientific">Epilithonimonas xixisoli</name>
    <dbReference type="NCBI Taxonomy" id="1476462"/>
    <lineage>
        <taxon>Bacteria</taxon>
        <taxon>Pseudomonadati</taxon>
        <taxon>Bacteroidota</taxon>
        <taxon>Flavobacteriia</taxon>
        <taxon>Flavobacteriales</taxon>
        <taxon>Weeksellaceae</taxon>
        <taxon>Chryseobacterium group</taxon>
        <taxon>Epilithonimonas</taxon>
    </lineage>
</organism>
<gene>
    <name evidence="2" type="ORF">B0I22_0794</name>
</gene>
<keyword evidence="1" id="KW-0732">Signal</keyword>
<proteinExistence type="predicted"/>
<evidence type="ECO:0000313" key="3">
    <source>
        <dbReference type="Proteomes" id="UP000295313"/>
    </source>
</evidence>
<protein>
    <recommendedName>
        <fullName evidence="4">C1q domain-containing protein</fullName>
    </recommendedName>
</protein>